<evidence type="ECO:0000256" key="3">
    <source>
        <dbReference type="ARBA" id="ARBA00022448"/>
    </source>
</evidence>
<keyword evidence="7 9" id="KW-1133">Transmembrane helix</keyword>
<proteinExistence type="predicted"/>
<evidence type="ECO:0000256" key="5">
    <source>
        <dbReference type="ARBA" id="ARBA00022519"/>
    </source>
</evidence>
<dbReference type="EMBL" id="JACERN010000003">
    <property type="protein sequence ID" value="MBA4706992.1"/>
    <property type="molecule type" value="Genomic_DNA"/>
</dbReference>
<feature type="transmembrane region" description="Helical" evidence="9">
    <location>
        <begin position="12"/>
        <end position="32"/>
    </location>
</feature>
<keyword evidence="5" id="KW-0997">Cell inner membrane</keyword>
<dbReference type="RefSeq" id="WP_181834337.1">
    <property type="nucleotide sequence ID" value="NZ_JACERN010000003.1"/>
</dbReference>
<feature type="transmembrane region" description="Helical" evidence="9">
    <location>
        <begin position="98"/>
        <end position="121"/>
    </location>
</feature>
<keyword evidence="8 9" id="KW-0472">Membrane</keyword>
<dbReference type="GO" id="GO:0015920">
    <property type="term" value="P:lipopolysaccharide transport"/>
    <property type="evidence" value="ECO:0007669"/>
    <property type="project" value="TreeGrafter"/>
</dbReference>
<evidence type="ECO:0000256" key="8">
    <source>
        <dbReference type="ARBA" id="ARBA00023136"/>
    </source>
</evidence>
<feature type="transmembrane region" description="Helical" evidence="9">
    <location>
        <begin position="326"/>
        <end position="347"/>
    </location>
</feature>
<sequence>MVFRKSLTRELTFTALGVFVVLLAIILSTQAINLLGRAAEGQIANEAVTALIGFWALGLFPLLMILTVFVTVLVVLTRIWRDHEMAVWLSSGLSLRDWVWPVMRFTIPLALLVGIVSLYIAPWAEERSQVYAEILKRREEISAIAPGVFKESGSGSKVYFIESYGGEHGSATNIFMQDMSEGKVSSIFAKRGYITVNDDNERVLVLEDGRRYVGEPGQSNYEVGSFKRYSVVVGNNQKLASRPNNRQAQSTSTLIGSSDPAYRSELVWRLSMPLSCLVLAFLAIPLSYYNPRSGHAHNLVVALLGFFLYQNSLTLVRNWITQGKVGMASILVVHVIVLIIAVLLLKYRDRPANTVRQTLKYFLHKHRAR</sequence>
<keyword evidence="4" id="KW-1003">Cell membrane</keyword>
<protein>
    <recommendedName>
        <fullName evidence="2">Lipopolysaccharide export system permease protein LptF</fullName>
    </recommendedName>
</protein>
<feature type="transmembrane region" description="Helical" evidence="9">
    <location>
        <begin position="266"/>
        <end position="288"/>
    </location>
</feature>
<comment type="caution">
    <text evidence="10">The sequence shown here is derived from an EMBL/GenBank/DDBJ whole genome shotgun (WGS) entry which is preliminary data.</text>
</comment>
<evidence type="ECO:0000256" key="4">
    <source>
        <dbReference type="ARBA" id="ARBA00022475"/>
    </source>
</evidence>
<dbReference type="AlphaFoldDB" id="A0A838Y155"/>
<evidence type="ECO:0000256" key="2">
    <source>
        <dbReference type="ARBA" id="ARBA00014213"/>
    </source>
</evidence>
<evidence type="ECO:0000313" key="11">
    <source>
        <dbReference type="Proteomes" id="UP000545606"/>
    </source>
</evidence>
<dbReference type="NCBIfam" id="TIGR04407">
    <property type="entry name" value="LptF_YjgP"/>
    <property type="match status" value="1"/>
</dbReference>
<accession>A0A838Y155</accession>
<name>A0A838Y155_9NEIS</name>
<organism evidence="10 11">
    <name type="scientific">Aquitalea aquatica</name>
    <dbReference type="NCBI Taxonomy" id="3044273"/>
    <lineage>
        <taxon>Bacteria</taxon>
        <taxon>Pseudomonadati</taxon>
        <taxon>Pseudomonadota</taxon>
        <taxon>Betaproteobacteria</taxon>
        <taxon>Neisseriales</taxon>
        <taxon>Chromobacteriaceae</taxon>
        <taxon>Aquitalea</taxon>
    </lineage>
</organism>
<dbReference type="GO" id="GO:0043190">
    <property type="term" value="C:ATP-binding cassette (ABC) transporter complex"/>
    <property type="evidence" value="ECO:0007669"/>
    <property type="project" value="InterPro"/>
</dbReference>
<keyword evidence="11" id="KW-1185">Reference proteome</keyword>
<dbReference type="PANTHER" id="PTHR33529:SF7">
    <property type="entry name" value="LIPOPOLYSACCHARIDE EXPORT SYSTEM PERMEASE PROTEIN LPTF"/>
    <property type="match status" value="1"/>
</dbReference>
<keyword evidence="6 9" id="KW-0812">Transmembrane</keyword>
<dbReference type="GO" id="GO:0055085">
    <property type="term" value="P:transmembrane transport"/>
    <property type="evidence" value="ECO:0007669"/>
    <property type="project" value="InterPro"/>
</dbReference>
<evidence type="ECO:0000256" key="1">
    <source>
        <dbReference type="ARBA" id="ARBA00004429"/>
    </source>
</evidence>
<dbReference type="PANTHER" id="PTHR33529">
    <property type="entry name" value="SLR0882 PROTEIN-RELATED"/>
    <property type="match status" value="1"/>
</dbReference>
<evidence type="ECO:0000256" key="7">
    <source>
        <dbReference type="ARBA" id="ARBA00022989"/>
    </source>
</evidence>
<evidence type="ECO:0000256" key="9">
    <source>
        <dbReference type="SAM" id="Phobius"/>
    </source>
</evidence>
<comment type="subcellular location">
    <subcellularLocation>
        <location evidence="1">Cell inner membrane</location>
        <topology evidence="1">Multi-pass membrane protein</topology>
    </subcellularLocation>
</comment>
<dbReference type="InterPro" id="IPR005495">
    <property type="entry name" value="LptG/LptF_permease"/>
</dbReference>
<dbReference type="Pfam" id="PF03739">
    <property type="entry name" value="LptF_LptG"/>
    <property type="match status" value="1"/>
</dbReference>
<feature type="transmembrane region" description="Helical" evidence="9">
    <location>
        <begin position="300"/>
        <end position="320"/>
    </location>
</feature>
<dbReference type="InterPro" id="IPR030922">
    <property type="entry name" value="LptF"/>
</dbReference>
<evidence type="ECO:0000313" key="10">
    <source>
        <dbReference type="EMBL" id="MBA4706992.1"/>
    </source>
</evidence>
<evidence type="ECO:0000256" key="6">
    <source>
        <dbReference type="ARBA" id="ARBA00022692"/>
    </source>
</evidence>
<dbReference type="Proteomes" id="UP000545606">
    <property type="component" value="Unassembled WGS sequence"/>
</dbReference>
<reference evidence="10 11" key="1">
    <citation type="submission" date="2020-07" db="EMBL/GenBank/DDBJ databases">
        <title>Draft genome sequence of violacein-producing bacteria and related species.</title>
        <authorList>
            <person name="Wilson H.S."/>
            <person name="De Leon M.E."/>
        </authorList>
    </citation>
    <scope>NUCLEOTIDE SEQUENCE [LARGE SCALE GENOMIC DNA]</scope>
    <source>
        <strain evidence="10 11">HSC-21Su07</strain>
    </source>
</reference>
<keyword evidence="3" id="KW-0813">Transport</keyword>
<feature type="transmembrane region" description="Helical" evidence="9">
    <location>
        <begin position="52"/>
        <end position="77"/>
    </location>
</feature>
<gene>
    <name evidence="10" type="primary">lptF</name>
    <name evidence="10" type="ORF">H2Z84_01155</name>
</gene>